<organism evidence="2 3">
    <name type="scientific">Ilyomonas limi</name>
    <dbReference type="NCBI Taxonomy" id="2575867"/>
    <lineage>
        <taxon>Bacteria</taxon>
        <taxon>Pseudomonadati</taxon>
        <taxon>Bacteroidota</taxon>
        <taxon>Chitinophagia</taxon>
        <taxon>Chitinophagales</taxon>
        <taxon>Chitinophagaceae</taxon>
        <taxon>Ilyomonas</taxon>
    </lineage>
</organism>
<dbReference type="InterPro" id="IPR011335">
    <property type="entry name" value="Restrct_endonuc-II-like"/>
</dbReference>
<accession>A0A4U3KY15</accession>
<protein>
    <submittedName>
        <fullName evidence="2">Uma2 family endonuclease</fullName>
    </submittedName>
</protein>
<keyword evidence="2" id="KW-0378">Hydrolase</keyword>
<comment type="caution">
    <text evidence="2">The sequence shown here is derived from an EMBL/GenBank/DDBJ whole genome shotgun (WGS) entry which is preliminary data.</text>
</comment>
<dbReference type="OrthoDB" id="9808428at2"/>
<dbReference type="PANTHER" id="PTHR36558">
    <property type="entry name" value="GLR1098 PROTEIN"/>
    <property type="match status" value="1"/>
</dbReference>
<evidence type="ECO:0000313" key="3">
    <source>
        <dbReference type="Proteomes" id="UP000305848"/>
    </source>
</evidence>
<dbReference type="GO" id="GO:0004519">
    <property type="term" value="F:endonuclease activity"/>
    <property type="evidence" value="ECO:0007669"/>
    <property type="project" value="UniProtKB-KW"/>
</dbReference>
<name>A0A4U3KY15_9BACT</name>
<dbReference type="EMBL" id="SZQL01000017">
    <property type="protein sequence ID" value="TKK66017.1"/>
    <property type="molecule type" value="Genomic_DNA"/>
</dbReference>
<sequence>MIYGIAYALAPAPVPKHQYVASNLATEFNIALKKCKKCKVYQPVDYKVTDETIVQPDLFITCKEIRKKYLDFPPALVVEILSPATALKDRHTKFDIYQQQRIRYYLIVSPEEETIEVYEIENEEYALRKKTHAFTYTFTLEDCEATVDFSEIW</sequence>
<dbReference type="Gene3D" id="3.90.1570.10">
    <property type="entry name" value="tt1808, chain A"/>
    <property type="match status" value="1"/>
</dbReference>
<dbReference type="InterPro" id="IPR008538">
    <property type="entry name" value="Uma2"/>
</dbReference>
<gene>
    <name evidence="2" type="ORF">FC093_18620</name>
</gene>
<dbReference type="AlphaFoldDB" id="A0A4U3KY15"/>
<dbReference type="Pfam" id="PF05685">
    <property type="entry name" value="Uma2"/>
    <property type="match status" value="1"/>
</dbReference>
<dbReference type="InterPro" id="IPR012296">
    <property type="entry name" value="Nuclease_put_TT1808"/>
</dbReference>
<reference evidence="2 3" key="1">
    <citation type="submission" date="2019-05" db="EMBL/GenBank/DDBJ databases">
        <title>Panacibacter sp. strain 17mud1-8 Genome sequencing and assembly.</title>
        <authorList>
            <person name="Chhetri G."/>
        </authorList>
    </citation>
    <scope>NUCLEOTIDE SEQUENCE [LARGE SCALE GENOMIC DNA]</scope>
    <source>
        <strain evidence="2 3">17mud1-8</strain>
    </source>
</reference>
<evidence type="ECO:0000313" key="2">
    <source>
        <dbReference type="EMBL" id="TKK66017.1"/>
    </source>
</evidence>
<keyword evidence="2" id="KW-0540">Nuclease</keyword>
<keyword evidence="2" id="KW-0255">Endonuclease</keyword>
<proteinExistence type="predicted"/>
<dbReference type="PANTHER" id="PTHR36558:SF1">
    <property type="entry name" value="RESTRICTION ENDONUCLEASE DOMAIN-CONTAINING PROTEIN-RELATED"/>
    <property type="match status" value="1"/>
</dbReference>
<dbReference type="Proteomes" id="UP000305848">
    <property type="component" value="Unassembled WGS sequence"/>
</dbReference>
<dbReference type="SUPFAM" id="SSF52980">
    <property type="entry name" value="Restriction endonuclease-like"/>
    <property type="match status" value="1"/>
</dbReference>
<feature type="domain" description="Putative restriction endonuclease" evidence="1">
    <location>
        <begin position="2"/>
        <end position="129"/>
    </location>
</feature>
<keyword evidence="3" id="KW-1185">Reference proteome</keyword>
<evidence type="ECO:0000259" key="1">
    <source>
        <dbReference type="Pfam" id="PF05685"/>
    </source>
</evidence>
<dbReference type="RefSeq" id="WP_137263324.1">
    <property type="nucleotide sequence ID" value="NZ_SZQL01000017.1"/>
</dbReference>
<dbReference type="CDD" id="cd06260">
    <property type="entry name" value="DUF820-like"/>
    <property type="match status" value="1"/>
</dbReference>